<keyword evidence="8" id="KW-1185">Reference proteome</keyword>
<dbReference type="PANTHER" id="PTHR31018">
    <property type="entry name" value="SPORULATION-SPECIFIC PROTEIN-RELATED"/>
    <property type="match status" value="1"/>
</dbReference>
<dbReference type="Proteomes" id="UP001194580">
    <property type="component" value="Unassembled WGS sequence"/>
</dbReference>
<comment type="caution">
    <text evidence="7">The sequence shown here is derived from an EMBL/GenBank/DDBJ whole genome shotgun (WGS) entry which is preliminary data.</text>
</comment>
<organism evidence="7 8">
    <name type="scientific">Linnemannia exigua</name>
    <dbReference type="NCBI Taxonomy" id="604196"/>
    <lineage>
        <taxon>Eukaryota</taxon>
        <taxon>Fungi</taxon>
        <taxon>Fungi incertae sedis</taxon>
        <taxon>Mucoromycota</taxon>
        <taxon>Mortierellomycotina</taxon>
        <taxon>Mortierellomycetes</taxon>
        <taxon>Mortierellales</taxon>
        <taxon>Mortierellaceae</taxon>
        <taxon>Linnemannia</taxon>
    </lineage>
</organism>
<name>A0AAD4DHB8_9FUNG</name>
<dbReference type="PANTHER" id="PTHR31018:SF3">
    <property type="entry name" value="RECEPTOR PROTEIN-TYROSINE KINASE"/>
    <property type="match status" value="1"/>
</dbReference>
<dbReference type="GO" id="GO:0009277">
    <property type="term" value="C:fungal-type cell wall"/>
    <property type="evidence" value="ECO:0007669"/>
    <property type="project" value="TreeGrafter"/>
</dbReference>
<accession>A0AAD4DHB8</accession>
<keyword evidence="4 6" id="KW-0732">Signal</keyword>
<dbReference type="EMBL" id="JAAAIL010000223">
    <property type="protein sequence ID" value="KAG0278068.1"/>
    <property type="molecule type" value="Genomic_DNA"/>
</dbReference>
<feature type="chain" id="PRO_5042081925" evidence="6">
    <location>
        <begin position="18"/>
        <end position="396"/>
    </location>
</feature>
<proteinExistence type="predicted"/>
<comment type="subcellular location">
    <subcellularLocation>
        <location evidence="1">Secreted</location>
        <location evidence="1">Cell wall</location>
    </subcellularLocation>
</comment>
<feature type="signal peptide" evidence="6">
    <location>
        <begin position="1"/>
        <end position="17"/>
    </location>
</feature>
<evidence type="ECO:0000256" key="1">
    <source>
        <dbReference type="ARBA" id="ARBA00004191"/>
    </source>
</evidence>
<dbReference type="InterPro" id="IPR036941">
    <property type="entry name" value="Rcpt_L-dom_sf"/>
</dbReference>
<dbReference type="Gene3D" id="3.80.20.20">
    <property type="entry name" value="Receptor L-domain"/>
    <property type="match status" value="1"/>
</dbReference>
<keyword evidence="3" id="KW-0964">Secreted</keyword>
<keyword evidence="5" id="KW-0325">Glycoprotein</keyword>
<dbReference type="GO" id="GO:0031505">
    <property type="term" value="P:fungal-type cell wall organization"/>
    <property type="evidence" value="ECO:0007669"/>
    <property type="project" value="TreeGrafter"/>
</dbReference>
<keyword evidence="2" id="KW-0134">Cell wall</keyword>
<evidence type="ECO:0000256" key="3">
    <source>
        <dbReference type="ARBA" id="ARBA00022525"/>
    </source>
</evidence>
<evidence type="ECO:0000256" key="4">
    <source>
        <dbReference type="ARBA" id="ARBA00022729"/>
    </source>
</evidence>
<dbReference type="InterPro" id="IPR051648">
    <property type="entry name" value="CWI-Assembly_Regulator"/>
</dbReference>
<evidence type="ECO:0000313" key="8">
    <source>
        <dbReference type="Proteomes" id="UP001194580"/>
    </source>
</evidence>
<dbReference type="GO" id="GO:0009986">
    <property type="term" value="C:cell surface"/>
    <property type="evidence" value="ECO:0007669"/>
    <property type="project" value="TreeGrafter"/>
</dbReference>
<evidence type="ECO:0000256" key="5">
    <source>
        <dbReference type="ARBA" id="ARBA00023180"/>
    </source>
</evidence>
<reference evidence="7" key="1">
    <citation type="journal article" date="2020" name="Fungal Divers.">
        <title>Resolving the Mortierellaceae phylogeny through synthesis of multi-gene phylogenetics and phylogenomics.</title>
        <authorList>
            <person name="Vandepol N."/>
            <person name="Liber J."/>
            <person name="Desiro A."/>
            <person name="Na H."/>
            <person name="Kennedy M."/>
            <person name="Barry K."/>
            <person name="Grigoriev I.V."/>
            <person name="Miller A.N."/>
            <person name="O'Donnell K."/>
            <person name="Stajich J.E."/>
            <person name="Bonito G."/>
        </authorList>
    </citation>
    <scope>NUCLEOTIDE SEQUENCE</scope>
    <source>
        <strain evidence="7">NRRL 28262</strain>
    </source>
</reference>
<dbReference type="AlphaFoldDB" id="A0AAD4DHB8"/>
<evidence type="ECO:0000256" key="2">
    <source>
        <dbReference type="ARBA" id="ARBA00022512"/>
    </source>
</evidence>
<protein>
    <submittedName>
        <fullName evidence="7">Uncharacterized protein</fullName>
    </submittedName>
</protein>
<gene>
    <name evidence="7" type="ORF">BGZ95_004773</name>
</gene>
<dbReference type="SUPFAM" id="SSF52058">
    <property type="entry name" value="L domain-like"/>
    <property type="match status" value="2"/>
</dbReference>
<sequence length="396" mass="40716">MAPIASSLLLLLSAAIAVNVCGNQVVASSEADIAALTACSSFSGSLTISGISSLTAVSLPGLQSLTGTIKIASNPHLTTLALDGLQSSTGSITLYNNTLLSIVSIPNLQTINALEIVTAPSLRQLSLANVQSINSFKVEDTGLDNSGILPWSSFQKVNDIGISNNKFLKAIDIPGLNTISGRLIVAANGLLEGKGEGASLRLSNLTSVSNCTLRHLTDLQLPSLSAVSSSLSVDETNLKLITAPQLKTVGQTLSIVSNNLLSNISFSELTSIGGALLIANNTELTSVDGFAKLKEISGVLNMRGDFSNVSFPQVSSVQGGMSVLSSSKDFDCSTLSKVKASARGKTICQAQVKSAKPTNSNSDDSLSNSAVSLMNAKKGAVWAAIGLLSGLVSYAL</sequence>
<evidence type="ECO:0000256" key="6">
    <source>
        <dbReference type="SAM" id="SignalP"/>
    </source>
</evidence>
<evidence type="ECO:0000313" key="7">
    <source>
        <dbReference type="EMBL" id="KAG0278068.1"/>
    </source>
</evidence>
<dbReference type="GO" id="GO:0005886">
    <property type="term" value="C:plasma membrane"/>
    <property type="evidence" value="ECO:0007669"/>
    <property type="project" value="TreeGrafter"/>
</dbReference>